<dbReference type="PROSITE" id="PS50878">
    <property type="entry name" value="RT_POL"/>
    <property type="match status" value="1"/>
</dbReference>
<dbReference type="AlphaFoldDB" id="A0AAV3Q2L7"/>
<dbReference type="Gene3D" id="3.60.10.10">
    <property type="entry name" value="Endonuclease/exonuclease/phosphatase"/>
    <property type="match status" value="1"/>
</dbReference>
<dbReference type="Gene3D" id="3.30.420.10">
    <property type="entry name" value="Ribonuclease H-like superfamily/Ribonuclease H"/>
    <property type="match status" value="1"/>
</dbReference>
<evidence type="ECO:0000313" key="2">
    <source>
        <dbReference type="EMBL" id="GAA0157176.1"/>
    </source>
</evidence>
<reference evidence="2 3" key="1">
    <citation type="submission" date="2024-01" db="EMBL/GenBank/DDBJ databases">
        <title>The complete chloroplast genome sequence of Lithospermum erythrorhizon: insights into the phylogenetic relationship among Boraginaceae species and the maternal lineages of purple gromwells.</title>
        <authorList>
            <person name="Okada T."/>
            <person name="Watanabe K."/>
        </authorList>
    </citation>
    <scope>NUCLEOTIDE SEQUENCE [LARGE SCALE GENOMIC DNA]</scope>
</reference>
<dbReference type="EMBL" id="BAABME010019434">
    <property type="protein sequence ID" value="GAA0157176.1"/>
    <property type="molecule type" value="Genomic_DNA"/>
</dbReference>
<dbReference type="InterPro" id="IPR036397">
    <property type="entry name" value="RNaseH_sf"/>
</dbReference>
<protein>
    <recommendedName>
        <fullName evidence="1">Reverse transcriptase domain-containing protein</fullName>
    </recommendedName>
</protein>
<evidence type="ECO:0000259" key="1">
    <source>
        <dbReference type="PROSITE" id="PS50878"/>
    </source>
</evidence>
<dbReference type="PANTHER" id="PTHR33116">
    <property type="entry name" value="REVERSE TRANSCRIPTASE ZINC-BINDING DOMAIN-CONTAINING PROTEIN-RELATED-RELATED"/>
    <property type="match status" value="1"/>
</dbReference>
<comment type="caution">
    <text evidence="2">The sequence shown here is derived from an EMBL/GenBank/DDBJ whole genome shotgun (WGS) entry which is preliminary data.</text>
</comment>
<evidence type="ECO:0000313" key="3">
    <source>
        <dbReference type="Proteomes" id="UP001454036"/>
    </source>
</evidence>
<dbReference type="Pfam" id="PF00078">
    <property type="entry name" value="RVT_1"/>
    <property type="match status" value="1"/>
</dbReference>
<dbReference type="Proteomes" id="UP001454036">
    <property type="component" value="Unassembled WGS sequence"/>
</dbReference>
<dbReference type="CDD" id="cd06222">
    <property type="entry name" value="RNase_H_like"/>
    <property type="match status" value="1"/>
</dbReference>
<dbReference type="SUPFAM" id="SSF56672">
    <property type="entry name" value="DNA/RNA polymerases"/>
    <property type="match status" value="1"/>
</dbReference>
<dbReference type="InterPro" id="IPR036691">
    <property type="entry name" value="Endo/exonu/phosph_ase_sf"/>
</dbReference>
<dbReference type="InterPro" id="IPR026960">
    <property type="entry name" value="RVT-Znf"/>
</dbReference>
<organism evidence="2 3">
    <name type="scientific">Lithospermum erythrorhizon</name>
    <name type="common">Purple gromwell</name>
    <name type="synonym">Lithospermum officinale var. erythrorhizon</name>
    <dbReference type="NCBI Taxonomy" id="34254"/>
    <lineage>
        <taxon>Eukaryota</taxon>
        <taxon>Viridiplantae</taxon>
        <taxon>Streptophyta</taxon>
        <taxon>Embryophyta</taxon>
        <taxon>Tracheophyta</taxon>
        <taxon>Spermatophyta</taxon>
        <taxon>Magnoliopsida</taxon>
        <taxon>eudicotyledons</taxon>
        <taxon>Gunneridae</taxon>
        <taxon>Pentapetalae</taxon>
        <taxon>asterids</taxon>
        <taxon>lamiids</taxon>
        <taxon>Boraginales</taxon>
        <taxon>Boraginaceae</taxon>
        <taxon>Boraginoideae</taxon>
        <taxon>Lithospermeae</taxon>
        <taxon>Lithospermum</taxon>
    </lineage>
</organism>
<dbReference type="InterPro" id="IPR002156">
    <property type="entry name" value="RNaseH_domain"/>
</dbReference>
<feature type="domain" description="Reverse transcriptase" evidence="1">
    <location>
        <begin position="341"/>
        <end position="620"/>
    </location>
</feature>
<dbReference type="SUPFAM" id="SSF56219">
    <property type="entry name" value="DNase I-like"/>
    <property type="match status" value="1"/>
</dbReference>
<accession>A0AAV3Q2L7</accession>
<dbReference type="GO" id="GO:0003676">
    <property type="term" value="F:nucleic acid binding"/>
    <property type="evidence" value="ECO:0007669"/>
    <property type="project" value="InterPro"/>
</dbReference>
<dbReference type="CDD" id="cd01650">
    <property type="entry name" value="RT_nLTR_like"/>
    <property type="match status" value="1"/>
</dbReference>
<dbReference type="Pfam" id="PF13966">
    <property type="entry name" value="zf-RVT"/>
    <property type="match status" value="1"/>
</dbReference>
<name>A0AAV3Q2L7_LITER</name>
<dbReference type="InterPro" id="IPR044730">
    <property type="entry name" value="RNase_H-like_dom_plant"/>
</dbReference>
<proteinExistence type="predicted"/>
<keyword evidence="3" id="KW-1185">Reference proteome</keyword>
<gene>
    <name evidence="2" type="ORF">LIER_38412</name>
</gene>
<dbReference type="InterPro" id="IPR000477">
    <property type="entry name" value="RT_dom"/>
</dbReference>
<sequence>MGDFNVVKGHSEQVGCKKLDHRAMVDFNDCLINSKLEDAGYIGTTFSWTNGRISKRLDRVLHNQEYGELFPQITVKQLAKTLSDHAPLLVKSSHNIGGGRGSFQFQKMWFNHPDFLRVVEDNWRLPMCGDPLFALGMKLKWLNGCLKTWNKQVFGNVFSMVEQAEEEVQQCEAAFQHSAEPALREELQQAKAKHLRALAIEEDFLSQQSGIKWLHEGDKNSTFYHNYIRKKRKKSAILGVIEEGEWITQTKAIQESGVKYFKSLFTADSAAVEEEMIDCIPSLVTPEDNAKLMVEPEMEEIRQVVFSLNKDSVGGPDGFNGHFFHRFWGLIAEDLVAAVRHFLDGNYLHQSFTSTAIALIPKKDHPMSWQEYRPISLCTFVNKIISKLMSVRLAPILPKLISETQAGFVQGRLIQDNILLAQELIHHIDKGDKAGNVILNLDMSKAFDRLSWNFMHKILTKFGFSARWIGRVMACLNNNWFSVLINGRSAGFFKSEKGVRQGDPLSPALFILAEEYLLRGLHRLYTECPSIAYNCGYGIKVPTLAFADDVLIFSNGSKAALSKVKKFLDHYQRISGQLVNTDKSTCVLSSKASRSRGAIVQKATGFKRSEAPFTYLGIPIYKGKKQCFLFDDLLEKLRGKIASWSSNLMSFGGRITVLQSVLNTIPLYYLQVMQMPADVYGKIERLFNKYLWDGLPWCKWSRACAPYEEGGLNFRSLEDVHTTFMIKLWLRLREGKCLWSKFMLSKYCRKFHPKLAPVHPSHSRVWKTIHKVREIAEAKIHWQIGEGKCDFWLDSWLELGPLIQYYPERSGGTLIKDMRCQGQWDENKLRSCLRQEHVDMVKEIFIAQDSPDIITWKDTTNGEFIFKESFDAVRQHRPGSPISSALWHNNIPKKMSFLAWRLWHGWLPVDEVLMKKGFPMASRCQCCGQVETIEHVFFSNHIAEQTWAHYAGLLGIKWDRLNSLQQVMAKWSLSASTKGHIQQVLPIIITWALWEARNNAKHSAARISFQQICSRINKLLIINSKANMQHSKFWAGDSFIGDYLGVTVMVKKQQAPTLCRWERPEAGGLKLNIDATFKGERAGYGGIIRNDQGSLIYAVGLHGKCSSPLQGEVDALYHCLRSCAQKGYTNLQVEIDSLQLVTMIKDRKAHWTLINKVTHIAHILSQTSSKLAHIFRERNMAADWCNDPPRVVRPRGWSRHQPVYRSHHSLLKSKIVSKLKMF</sequence>
<dbReference type="Pfam" id="PF13456">
    <property type="entry name" value="RVT_3"/>
    <property type="match status" value="1"/>
</dbReference>
<dbReference type="InterPro" id="IPR043502">
    <property type="entry name" value="DNA/RNA_pol_sf"/>
</dbReference>
<dbReference type="PANTHER" id="PTHR33116:SF80">
    <property type="entry name" value="REVERSE TRANSCRIPTASE ZINC-BINDING DOMAIN-CONTAINING PROTEIN"/>
    <property type="match status" value="1"/>
</dbReference>
<dbReference type="GO" id="GO:0004523">
    <property type="term" value="F:RNA-DNA hybrid ribonuclease activity"/>
    <property type="evidence" value="ECO:0007669"/>
    <property type="project" value="InterPro"/>
</dbReference>